<keyword evidence="2" id="KW-1185">Reference proteome</keyword>
<evidence type="ECO:0008006" key="3">
    <source>
        <dbReference type="Google" id="ProtNLM"/>
    </source>
</evidence>
<dbReference type="Proteomes" id="UP000597507">
    <property type="component" value="Unassembled WGS sequence"/>
</dbReference>
<protein>
    <recommendedName>
        <fullName evidence="3">DUF484 family protein</fullName>
    </recommendedName>
</protein>
<evidence type="ECO:0000313" key="1">
    <source>
        <dbReference type="EMBL" id="GGG20594.1"/>
    </source>
</evidence>
<dbReference type="Gene3D" id="3.30.450.40">
    <property type="match status" value="1"/>
</dbReference>
<proteinExistence type="predicted"/>
<evidence type="ECO:0000313" key="2">
    <source>
        <dbReference type="Proteomes" id="UP000597507"/>
    </source>
</evidence>
<dbReference type="InterPro" id="IPR029016">
    <property type="entry name" value="GAF-like_dom_sf"/>
</dbReference>
<organism evidence="1 2">
    <name type="scientific">Caldovatus sediminis</name>
    <dbReference type="NCBI Taxonomy" id="2041189"/>
    <lineage>
        <taxon>Bacteria</taxon>
        <taxon>Pseudomonadati</taxon>
        <taxon>Pseudomonadota</taxon>
        <taxon>Alphaproteobacteria</taxon>
        <taxon>Acetobacterales</taxon>
        <taxon>Roseomonadaceae</taxon>
        <taxon>Caldovatus</taxon>
    </lineage>
</organism>
<sequence length="252" mass="26293">MKVRSSTTVAAASAATASASSAGPARGPIADPEPEAVAAYLRAHPEFLAERPDLYRVLLPPRRVHGEVFADHMAAMLAAERNRLRAIEAEMGALLADGRAGTGLAVRVRLAVLALIRSTDVVETVTQELPALLGIETCTLAAEPAPSPYRHRPPAAHGWPRWGVLPLPRGAVARLIGPGRDAVVRSQPTDREMLHAEAAPLVSRDALARVPVFGGGPMLLALGARDAAALPARQATATIAFLGRAVAAALAR</sequence>
<accession>A0A8J2Z8H7</accession>
<dbReference type="EMBL" id="BMKS01000002">
    <property type="protein sequence ID" value="GGG20594.1"/>
    <property type="molecule type" value="Genomic_DNA"/>
</dbReference>
<comment type="caution">
    <text evidence="1">The sequence shown here is derived from an EMBL/GenBank/DDBJ whole genome shotgun (WGS) entry which is preliminary data.</text>
</comment>
<gene>
    <name evidence="1" type="ORF">GCM10010964_06000</name>
</gene>
<name>A0A8J2Z8H7_9PROT</name>
<dbReference type="AlphaFoldDB" id="A0A8J2Z8H7"/>
<dbReference type="Pfam" id="PF04340">
    <property type="entry name" value="DUF484"/>
    <property type="match status" value="1"/>
</dbReference>
<reference evidence="1 2" key="1">
    <citation type="journal article" date="2014" name="Int. J. Syst. Evol. Microbiol.">
        <title>Complete genome sequence of Corynebacterium casei LMG S-19264T (=DSM 44701T), isolated from a smear-ripened cheese.</title>
        <authorList>
            <consortium name="US DOE Joint Genome Institute (JGI-PGF)"/>
            <person name="Walter F."/>
            <person name="Albersmeier A."/>
            <person name="Kalinowski J."/>
            <person name="Ruckert C."/>
        </authorList>
    </citation>
    <scope>NUCLEOTIDE SEQUENCE [LARGE SCALE GENOMIC DNA]</scope>
    <source>
        <strain evidence="1 2">CGMCC 1.16330</strain>
    </source>
</reference>
<dbReference type="InterPro" id="IPR007435">
    <property type="entry name" value="DUF484"/>
</dbReference>